<reference evidence="5 6" key="1">
    <citation type="submission" date="2018-02" db="EMBL/GenBank/DDBJ databases">
        <title>Genome sequences of Apibacter spp., gut symbionts of Asian honey bees.</title>
        <authorList>
            <person name="Kwong W.K."/>
            <person name="Steele M.I."/>
            <person name="Moran N.A."/>
        </authorList>
    </citation>
    <scope>NUCLEOTIDE SEQUENCE [LARGE SCALE GENOMIC DNA]</scope>
    <source>
        <strain evidence="6">wkB301</strain>
    </source>
</reference>
<dbReference type="RefSeq" id="WP_105245468.1">
    <property type="nucleotide sequence ID" value="NZ_PSZM01000001.1"/>
</dbReference>
<accession>A0A2S8AGF1</accession>
<comment type="similarity">
    <text evidence="1">Belongs to the Skp family.</text>
</comment>
<dbReference type="EMBL" id="PSZM01000001">
    <property type="protein sequence ID" value="PQL95454.1"/>
    <property type="molecule type" value="Genomic_DNA"/>
</dbReference>
<evidence type="ECO:0000256" key="2">
    <source>
        <dbReference type="ARBA" id="ARBA00022729"/>
    </source>
</evidence>
<evidence type="ECO:0000256" key="4">
    <source>
        <dbReference type="SAM" id="SignalP"/>
    </source>
</evidence>
<keyword evidence="2 4" id="KW-0732">Signal</keyword>
<name>A0A2S8AGF1_9FLAO</name>
<dbReference type="GO" id="GO:0005829">
    <property type="term" value="C:cytosol"/>
    <property type="evidence" value="ECO:0007669"/>
    <property type="project" value="TreeGrafter"/>
</dbReference>
<dbReference type="Pfam" id="PF03938">
    <property type="entry name" value="OmpH"/>
    <property type="match status" value="1"/>
</dbReference>
<evidence type="ECO:0000313" key="5">
    <source>
        <dbReference type="EMBL" id="PQL95454.1"/>
    </source>
</evidence>
<keyword evidence="3" id="KW-0175">Coiled coil</keyword>
<evidence type="ECO:0000256" key="1">
    <source>
        <dbReference type="ARBA" id="ARBA00009091"/>
    </source>
</evidence>
<dbReference type="OrthoDB" id="1524711at2"/>
<evidence type="ECO:0000313" key="6">
    <source>
        <dbReference type="Proteomes" id="UP000238042"/>
    </source>
</evidence>
<dbReference type="GO" id="GO:0051082">
    <property type="term" value="F:unfolded protein binding"/>
    <property type="evidence" value="ECO:0007669"/>
    <property type="project" value="InterPro"/>
</dbReference>
<sequence length="174" mass="19794">MKKITLAVLLTTFISVLQFVKAQNIAHINSLELLSLMPEKKAADDQLKTLADQKKSEIKKQEEDFTAKYEKIQKDLQSKSQADLEKMKSQLQKYEEDFQKDQQSLAALRETAAKELEQKQDNLYAPITKKAQEAINAVAKEKGYIYIFDTAQPTLLYAEGPNILNDVKTKLGLK</sequence>
<evidence type="ECO:0000256" key="3">
    <source>
        <dbReference type="SAM" id="Coils"/>
    </source>
</evidence>
<feature type="coiled-coil region" evidence="3">
    <location>
        <begin position="44"/>
        <end position="111"/>
    </location>
</feature>
<dbReference type="InterPro" id="IPR024930">
    <property type="entry name" value="Skp_dom_sf"/>
</dbReference>
<dbReference type="GO" id="GO:0050821">
    <property type="term" value="P:protein stabilization"/>
    <property type="evidence" value="ECO:0007669"/>
    <property type="project" value="TreeGrafter"/>
</dbReference>
<dbReference type="PANTHER" id="PTHR35089">
    <property type="entry name" value="CHAPERONE PROTEIN SKP"/>
    <property type="match status" value="1"/>
</dbReference>
<dbReference type="Proteomes" id="UP000238042">
    <property type="component" value="Unassembled WGS sequence"/>
</dbReference>
<dbReference type="PANTHER" id="PTHR35089:SF1">
    <property type="entry name" value="CHAPERONE PROTEIN SKP"/>
    <property type="match status" value="1"/>
</dbReference>
<feature type="chain" id="PRO_5015535368" description="Molecular chaperone Skp" evidence="4">
    <location>
        <begin position="23"/>
        <end position="174"/>
    </location>
</feature>
<feature type="signal peptide" evidence="4">
    <location>
        <begin position="1"/>
        <end position="22"/>
    </location>
</feature>
<gene>
    <name evidence="5" type="ORF">C4S77_01265</name>
</gene>
<dbReference type="AlphaFoldDB" id="A0A2S8AGF1"/>
<dbReference type="InterPro" id="IPR005632">
    <property type="entry name" value="Chaperone_Skp"/>
</dbReference>
<protein>
    <recommendedName>
        <fullName evidence="7">Molecular chaperone Skp</fullName>
    </recommendedName>
</protein>
<proteinExistence type="inferred from homology"/>
<organism evidence="5 6">
    <name type="scientific">Apibacter adventoris</name>
    <dbReference type="NCBI Taxonomy" id="1679466"/>
    <lineage>
        <taxon>Bacteria</taxon>
        <taxon>Pseudomonadati</taxon>
        <taxon>Bacteroidota</taxon>
        <taxon>Flavobacteriia</taxon>
        <taxon>Flavobacteriales</taxon>
        <taxon>Weeksellaceae</taxon>
        <taxon>Apibacter</taxon>
    </lineage>
</organism>
<comment type="caution">
    <text evidence="5">The sequence shown here is derived from an EMBL/GenBank/DDBJ whole genome shotgun (WGS) entry which is preliminary data.</text>
</comment>
<evidence type="ECO:0008006" key="7">
    <source>
        <dbReference type="Google" id="ProtNLM"/>
    </source>
</evidence>
<dbReference type="SMART" id="SM00935">
    <property type="entry name" value="OmpH"/>
    <property type="match status" value="1"/>
</dbReference>
<keyword evidence="6" id="KW-1185">Reference proteome</keyword>
<dbReference type="SUPFAM" id="SSF111384">
    <property type="entry name" value="OmpH-like"/>
    <property type="match status" value="1"/>
</dbReference>
<dbReference type="Gene3D" id="3.30.910.20">
    <property type="entry name" value="Skp domain"/>
    <property type="match status" value="1"/>
</dbReference>